<evidence type="ECO:0000313" key="4">
    <source>
        <dbReference type="EMBL" id="CAB4730444.1"/>
    </source>
</evidence>
<evidence type="ECO:0000313" key="3">
    <source>
        <dbReference type="EMBL" id="CAB4534237.1"/>
    </source>
</evidence>
<evidence type="ECO:0000259" key="2">
    <source>
        <dbReference type="Pfam" id="PF02517"/>
    </source>
</evidence>
<feature type="transmembrane region" description="Helical" evidence="1">
    <location>
        <begin position="144"/>
        <end position="165"/>
    </location>
</feature>
<dbReference type="EMBL" id="CAEZSF010000042">
    <property type="protein sequence ID" value="CAB4534237.1"/>
    <property type="molecule type" value="Genomic_DNA"/>
</dbReference>
<dbReference type="AlphaFoldDB" id="A0A6J6S6C7"/>
<evidence type="ECO:0000313" key="5">
    <source>
        <dbReference type="EMBL" id="CAB4891027.1"/>
    </source>
</evidence>
<protein>
    <submittedName>
        <fullName evidence="4">Unannotated protein</fullName>
    </submittedName>
</protein>
<feature type="transmembrane region" description="Helical" evidence="1">
    <location>
        <begin position="55"/>
        <end position="77"/>
    </location>
</feature>
<gene>
    <name evidence="3" type="ORF">UFOPK1358_00625</name>
    <name evidence="4" type="ORF">UFOPK2766_00282</name>
    <name evidence="5" type="ORF">UFOPK3519_00266</name>
</gene>
<dbReference type="InterPro" id="IPR003675">
    <property type="entry name" value="Rce1/LyrA-like_dom"/>
</dbReference>
<reference evidence="4" key="1">
    <citation type="submission" date="2020-05" db="EMBL/GenBank/DDBJ databases">
        <authorList>
            <person name="Chiriac C."/>
            <person name="Salcher M."/>
            <person name="Ghai R."/>
            <person name="Kavagutti S V."/>
        </authorList>
    </citation>
    <scope>NUCLEOTIDE SEQUENCE</scope>
</reference>
<feature type="domain" description="CAAX prenyl protease 2/Lysostaphin resistance protein A-like" evidence="2">
    <location>
        <begin position="145"/>
        <end position="233"/>
    </location>
</feature>
<dbReference type="EMBL" id="CAEZYU010000007">
    <property type="protein sequence ID" value="CAB4730444.1"/>
    <property type="molecule type" value="Genomic_DNA"/>
</dbReference>
<sequence>MIEFAESGLPQGDEDLRWGLGDVAIGIFASLILSAVLGSLVLAAAGWKSSADTPIWGLALLQIPLWAGYLGAVAFAGSKGRGVTSDFGLRMRAFDAPLGLAAGVFCQLLLLPLIYAPIFFLTGTDNTELSKPAEQLAERTDGNFSWVLFALLVGILAPVVEELFYRGLLLRSLEKRRMPIWAAVLVSSIVFAGMHLQALQFPGLLLVGLLAGTLAAVTGRLGPSIWLHIGFNMTTVVALFMNMGT</sequence>
<feature type="transmembrane region" description="Helical" evidence="1">
    <location>
        <begin position="98"/>
        <end position="124"/>
    </location>
</feature>
<feature type="transmembrane region" description="Helical" evidence="1">
    <location>
        <begin position="20"/>
        <end position="43"/>
    </location>
</feature>
<keyword evidence="1" id="KW-1133">Transmembrane helix</keyword>
<dbReference type="PANTHER" id="PTHR43592">
    <property type="entry name" value="CAAX AMINO TERMINAL PROTEASE"/>
    <property type="match status" value="1"/>
</dbReference>
<evidence type="ECO:0000256" key="1">
    <source>
        <dbReference type="SAM" id="Phobius"/>
    </source>
</evidence>
<feature type="transmembrane region" description="Helical" evidence="1">
    <location>
        <begin position="177"/>
        <end position="195"/>
    </location>
</feature>
<dbReference type="GO" id="GO:0004175">
    <property type="term" value="F:endopeptidase activity"/>
    <property type="evidence" value="ECO:0007669"/>
    <property type="project" value="UniProtKB-ARBA"/>
</dbReference>
<keyword evidence="1" id="KW-0472">Membrane</keyword>
<keyword evidence="1" id="KW-0812">Transmembrane</keyword>
<accession>A0A6J6S6C7</accession>
<name>A0A6J6S6C7_9ZZZZ</name>
<dbReference type="GO" id="GO:0080120">
    <property type="term" value="P:CAAX-box protein maturation"/>
    <property type="evidence" value="ECO:0007669"/>
    <property type="project" value="UniProtKB-ARBA"/>
</dbReference>
<dbReference type="Pfam" id="PF02517">
    <property type="entry name" value="Rce1-like"/>
    <property type="match status" value="1"/>
</dbReference>
<dbReference type="PANTHER" id="PTHR43592:SF15">
    <property type="entry name" value="CAAX AMINO TERMINAL PROTEASE FAMILY PROTEIN"/>
    <property type="match status" value="1"/>
</dbReference>
<organism evidence="4">
    <name type="scientific">freshwater metagenome</name>
    <dbReference type="NCBI Taxonomy" id="449393"/>
    <lineage>
        <taxon>unclassified sequences</taxon>
        <taxon>metagenomes</taxon>
        <taxon>ecological metagenomes</taxon>
    </lineage>
</organism>
<dbReference type="EMBL" id="CAFBMG010000011">
    <property type="protein sequence ID" value="CAB4891027.1"/>
    <property type="molecule type" value="Genomic_DNA"/>
</dbReference>
<proteinExistence type="predicted"/>